<evidence type="ECO:0000256" key="7">
    <source>
        <dbReference type="ARBA" id="ARBA00023224"/>
    </source>
</evidence>
<keyword evidence="6" id="KW-0675">Receptor</keyword>
<evidence type="ECO:0000256" key="6">
    <source>
        <dbReference type="ARBA" id="ARBA00023170"/>
    </source>
</evidence>
<evidence type="ECO:0000259" key="9">
    <source>
        <dbReference type="PROSITE" id="PS50262"/>
    </source>
</evidence>
<gene>
    <name evidence="10" type="ORF">AB6A40_005199</name>
</gene>
<evidence type="ECO:0000256" key="8">
    <source>
        <dbReference type="SAM" id="Phobius"/>
    </source>
</evidence>
<feature type="domain" description="G-protein coupled receptors family 1 profile" evidence="9">
    <location>
        <begin position="46"/>
        <end position="285"/>
    </location>
</feature>
<proteinExistence type="predicted"/>
<evidence type="ECO:0000313" key="10">
    <source>
        <dbReference type="EMBL" id="MFH4978490.1"/>
    </source>
</evidence>
<evidence type="ECO:0000256" key="4">
    <source>
        <dbReference type="ARBA" id="ARBA00023040"/>
    </source>
</evidence>
<feature type="transmembrane region" description="Helical" evidence="8">
    <location>
        <begin position="200"/>
        <end position="222"/>
    </location>
</feature>
<dbReference type="InterPro" id="IPR017452">
    <property type="entry name" value="GPCR_Rhodpsn_7TM"/>
</dbReference>
<keyword evidence="11" id="KW-1185">Reference proteome</keyword>
<dbReference type="PRINTS" id="PR00237">
    <property type="entry name" value="GPCRRHODOPSN"/>
</dbReference>
<keyword evidence="4" id="KW-0297">G-protein coupled receptor</keyword>
<organism evidence="10 11">
    <name type="scientific">Gnathostoma spinigerum</name>
    <dbReference type="NCBI Taxonomy" id="75299"/>
    <lineage>
        <taxon>Eukaryota</taxon>
        <taxon>Metazoa</taxon>
        <taxon>Ecdysozoa</taxon>
        <taxon>Nematoda</taxon>
        <taxon>Chromadorea</taxon>
        <taxon>Rhabditida</taxon>
        <taxon>Spirurina</taxon>
        <taxon>Gnathostomatomorpha</taxon>
        <taxon>Gnathostomatoidea</taxon>
        <taxon>Gnathostomatidae</taxon>
        <taxon>Gnathostoma</taxon>
    </lineage>
</organism>
<evidence type="ECO:0000313" key="11">
    <source>
        <dbReference type="Proteomes" id="UP001608902"/>
    </source>
</evidence>
<dbReference type="Pfam" id="PF00001">
    <property type="entry name" value="7tm_1"/>
    <property type="match status" value="1"/>
</dbReference>
<dbReference type="PROSITE" id="PS50262">
    <property type="entry name" value="G_PROTEIN_RECEP_F1_2"/>
    <property type="match status" value="1"/>
</dbReference>
<feature type="transmembrane region" description="Helical" evidence="8">
    <location>
        <begin position="146"/>
        <end position="164"/>
    </location>
</feature>
<feature type="transmembrane region" description="Helical" evidence="8">
    <location>
        <begin position="67"/>
        <end position="87"/>
    </location>
</feature>
<dbReference type="Proteomes" id="UP001608902">
    <property type="component" value="Unassembled WGS sequence"/>
</dbReference>
<dbReference type="GO" id="GO:0016020">
    <property type="term" value="C:membrane"/>
    <property type="evidence" value="ECO:0007669"/>
    <property type="project" value="UniProtKB-SubCell"/>
</dbReference>
<keyword evidence="3 8" id="KW-1133">Transmembrane helix</keyword>
<sequence length="285" mass="32136">MDVDEGCIDILEAILARGINDVTSWGWVQAIFFLVYGTLMIMGLIGNGGVLFAVLNNRRLRSARNIFLLNLILADILLCLTAIPVTPWYGITKDWQFGSLMCRLMPLSNSCSVFVTSWSLTAIAIDKFIHIIDPTRASVSVRKATLLTLFIWLICSLINVPYLMSYELVDGSFYVNGNQTPFCGRFCDEINWHGDTPRQLYGSAVMLLQFVVPLTIITYCYSRILQKVASDMIVHNSQFCASLSIAQRLEASNRKKRVPHLRLIENCLTAVRQSTLYDHSVVLRL</sequence>
<dbReference type="EMBL" id="JBGFUD010003248">
    <property type="protein sequence ID" value="MFH4978490.1"/>
    <property type="molecule type" value="Genomic_DNA"/>
</dbReference>
<comment type="subcellular location">
    <subcellularLocation>
        <location evidence="1">Membrane</location>
        <topology evidence="1">Multi-pass membrane protein</topology>
    </subcellularLocation>
</comment>
<feature type="transmembrane region" description="Helical" evidence="8">
    <location>
        <begin position="30"/>
        <end position="55"/>
    </location>
</feature>
<comment type="caution">
    <text evidence="10">The sequence shown here is derived from an EMBL/GenBank/DDBJ whole genome shotgun (WGS) entry which is preliminary data.</text>
</comment>
<dbReference type="SUPFAM" id="SSF81321">
    <property type="entry name" value="Family A G protein-coupled receptor-like"/>
    <property type="match status" value="1"/>
</dbReference>
<dbReference type="PANTHER" id="PTHR24235:SF2">
    <property type="entry name" value="G-PROTEIN COUPLED RECEPTORS FAMILY 1 PROFILE DOMAIN-CONTAINING PROTEIN"/>
    <property type="match status" value="1"/>
</dbReference>
<evidence type="ECO:0000256" key="5">
    <source>
        <dbReference type="ARBA" id="ARBA00023136"/>
    </source>
</evidence>
<keyword evidence="2 8" id="KW-0812">Transmembrane</keyword>
<evidence type="ECO:0000256" key="2">
    <source>
        <dbReference type="ARBA" id="ARBA00022692"/>
    </source>
</evidence>
<dbReference type="GO" id="GO:0004930">
    <property type="term" value="F:G protein-coupled receptor activity"/>
    <property type="evidence" value="ECO:0007669"/>
    <property type="project" value="UniProtKB-KW"/>
</dbReference>
<protein>
    <recommendedName>
        <fullName evidence="9">G-protein coupled receptors family 1 profile domain-containing protein</fullName>
    </recommendedName>
</protein>
<reference evidence="10 11" key="1">
    <citation type="submission" date="2024-08" db="EMBL/GenBank/DDBJ databases">
        <title>Gnathostoma spinigerum genome.</title>
        <authorList>
            <person name="Gonzalez-Bertolin B."/>
            <person name="Monzon S."/>
            <person name="Zaballos A."/>
            <person name="Jimenez P."/>
            <person name="Dekumyoy P."/>
            <person name="Varona S."/>
            <person name="Cuesta I."/>
            <person name="Sumanam S."/>
            <person name="Adisakwattana P."/>
            <person name="Gasser R.B."/>
            <person name="Hernandez-Gonzalez A."/>
            <person name="Young N.D."/>
            <person name="Perteguer M.J."/>
        </authorList>
    </citation>
    <scope>NUCLEOTIDE SEQUENCE [LARGE SCALE GENOMIC DNA]</scope>
    <source>
        <strain evidence="10">AL3</strain>
        <tissue evidence="10">Liver</tissue>
    </source>
</reference>
<accession>A0ABD6EFV8</accession>
<keyword evidence="5 8" id="KW-0472">Membrane</keyword>
<dbReference type="PANTHER" id="PTHR24235">
    <property type="entry name" value="NEUROPEPTIDE Y RECEPTOR"/>
    <property type="match status" value="1"/>
</dbReference>
<keyword evidence="7" id="KW-0807">Transducer</keyword>
<evidence type="ECO:0000256" key="3">
    <source>
        <dbReference type="ARBA" id="ARBA00022989"/>
    </source>
</evidence>
<dbReference type="Gene3D" id="1.20.1070.10">
    <property type="entry name" value="Rhodopsin 7-helix transmembrane proteins"/>
    <property type="match status" value="1"/>
</dbReference>
<name>A0ABD6EFV8_9BILA</name>
<evidence type="ECO:0000256" key="1">
    <source>
        <dbReference type="ARBA" id="ARBA00004141"/>
    </source>
</evidence>
<feature type="transmembrane region" description="Helical" evidence="8">
    <location>
        <begin position="107"/>
        <end position="125"/>
    </location>
</feature>
<dbReference type="AlphaFoldDB" id="A0ABD6EFV8"/>
<dbReference type="InterPro" id="IPR000276">
    <property type="entry name" value="GPCR_Rhodpsn"/>
</dbReference>